<proteinExistence type="predicted"/>
<dbReference type="EMBL" id="KZ293594">
    <property type="protein sequence ID" value="PBK58177.1"/>
    <property type="molecule type" value="Genomic_DNA"/>
</dbReference>
<feature type="transmembrane region" description="Helical" evidence="1">
    <location>
        <begin position="20"/>
        <end position="42"/>
    </location>
</feature>
<accession>A0A2H3B0N8</accession>
<organism evidence="2 3">
    <name type="scientific">Armillaria solidipes</name>
    <dbReference type="NCBI Taxonomy" id="1076256"/>
    <lineage>
        <taxon>Eukaryota</taxon>
        <taxon>Fungi</taxon>
        <taxon>Dikarya</taxon>
        <taxon>Basidiomycota</taxon>
        <taxon>Agaricomycotina</taxon>
        <taxon>Agaricomycetes</taxon>
        <taxon>Agaricomycetidae</taxon>
        <taxon>Agaricales</taxon>
        <taxon>Marasmiineae</taxon>
        <taxon>Physalacriaceae</taxon>
        <taxon>Armillaria</taxon>
    </lineage>
</organism>
<keyword evidence="3" id="KW-1185">Reference proteome</keyword>
<keyword evidence="1" id="KW-1133">Transmembrane helix</keyword>
<sequence>MLSIDEDTNSDFRTCFVTGWMMVSESLADVFALHTLIVDIGYRRTRLHRRLRGLIAAEHVDWVAFDNFGFMTGISGLAHRNIVFDLERSAVDNGELLCFSGFSISDLVPSPRQILLFVFYGTFTRPVRHVPKPTDRRSGNENTCDLKCDRDDEQQFRAKPLQGGITTIFILPPQCTRPITRNILRLANLQIALVTGALTEDITSPTT</sequence>
<evidence type="ECO:0000256" key="1">
    <source>
        <dbReference type="SAM" id="Phobius"/>
    </source>
</evidence>
<gene>
    <name evidence="2" type="ORF">ARMSODRAFT_1028467</name>
</gene>
<reference evidence="3" key="1">
    <citation type="journal article" date="2017" name="Nat. Ecol. Evol.">
        <title>Genome expansion and lineage-specific genetic innovations in the forest pathogenic fungi Armillaria.</title>
        <authorList>
            <person name="Sipos G."/>
            <person name="Prasanna A.N."/>
            <person name="Walter M.C."/>
            <person name="O'Connor E."/>
            <person name="Balint B."/>
            <person name="Krizsan K."/>
            <person name="Kiss B."/>
            <person name="Hess J."/>
            <person name="Varga T."/>
            <person name="Slot J."/>
            <person name="Riley R."/>
            <person name="Boka B."/>
            <person name="Rigling D."/>
            <person name="Barry K."/>
            <person name="Lee J."/>
            <person name="Mihaltcheva S."/>
            <person name="LaButti K."/>
            <person name="Lipzen A."/>
            <person name="Waldron R."/>
            <person name="Moloney N.M."/>
            <person name="Sperisen C."/>
            <person name="Kredics L."/>
            <person name="Vagvoelgyi C."/>
            <person name="Patrignani A."/>
            <person name="Fitzpatrick D."/>
            <person name="Nagy I."/>
            <person name="Doyle S."/>
            <person name="Anderson J.B."/>
            <person name="Grigoriev I.V."/>
            <person name="Gueldener U."/>
            <person name="Muensterkoetter M."/>
            <person name="Nagy L.G."/>
        </authorList>
    </citation>
    <scope>NUCLEOTIDE SEQUENCE [LARGE SCALE GENOMIC DNA]</scope>
    <source>
        <strain evidence="3">28-4</strain>
    </source>
</reference>
<name>A0A2H3B0N8_9AGAR</name>
<evidence type="ECO:0000313" key="3">
    <source>
        <dbReference type="Proteomes" id="UP000218334"/>
    </source>
</evidence>
<keyword evidence="1" id="KW-0812">Transmembrane</keyword>
<evidence type="ECO:0000313" key="2">
    <source>
        <dbReference type="EMBL" id="PBK58177.1"/>
    </source>
</evidence>
<dbReference type="AlphaFoldDB" id="A0A2H3B0N8"/>
<dbReference type="Proteomes" id="UP000218334">
    <property type="component" value="Unassembled WGS sequence"/>
</dbReference>
<protein>
    <submittedName>
        <fullName evidence="2">Uncharacterized protein</fullName>
    </submittedName>
</protein>
<keyword evidence="1" id="KW-0472">Membrane</keyword>